<proteinExistence type="predicted"/>
<dbReference type="EMBL" id="HBUF01642125">
    <property type="protein sequence ID" value="CAG6785175.1"/>
    <property type="molecule type" value="Transcribed_RNA"/>
</dbReference>
<evidence type="ECO:0000256" key="1">
    <source>
        <dbReference type="SAM" id="Phobius"/>
    </source>
</evidence>
<dbReference type="AlphaFoldDB" id="A0A8D9FE74"/>
<keyword evidence="1" id="KW-0812">Transmembrane</keyword>
<organism evidence="2">
    <name type="scientific">Cacopsylla melanoneura</name>
    <dbReference type="NCBI Taxonomy" id="428564"/>
    <lineage>
        <taxon>Eukaryota</taxon>
        <taxon>Metazoa</taxon>
        <taxon>Ecdysozoa</taxon>
        <taxon>Arthropoda</taxon>
        <taxon>Hexapoda</taxon>
        <taxon>Insecta</taxon>
        <taxon>Pterygota</taxon>
        <taxon>Neoptera</taxon>
        <taxon>Paraneoptera</taxon>
        <taxon>Hemiptera</taxon>
        <taxon>Sternorrhyncha</taxon>
        <taxon>Psylloidea</taxon>
        <taxon>Psyllidae</taxon>
        <taxon>Psyllinae</taxon>
        <taxon>Cacopsylla</taxon>
    </lineage>
</organism>
<evidence type="ECO:0000313" key="2">
    <source>
        <dbReference type="EMBL" id="CAG6785175.1"/>
    </source>
</evidence>
<reference evidence="2" key="1">
    <citation type="submission" date="2021-05" db="EMBL/GenBank/DDBJ databases">
        <authorList>
            <person name="Alioto T."/>
            <person name="Alioto T."/>
            <person name="Gomez Garrido J."/>
        </authorList>
    </citation>
    <scope>NUCLEOTIDE SEQUENCE</scope>
</reference>
<keyword evidence="1" id="KW-1133">Transmembrane helix</keyword>
<name>A0A8D9FE74_9HEMI</name>
<accession>A0A8D9FE74</accession>
<feature type="transmembrane region" description="Helical" evidence="1">
    <location>
        <begin position="55"/>
        <end position="75"/>
    </location>
</feature>
<sequence>MLTSSQQKLAIHYAQRTYRVHCAVSIHTLISLFEVAKLRIDSPKCPKQHTKNADLYPALLLTLMFISLMPFQILAKENFFRMQKQDNHGGIPNLQGASFLIGAVGILAPCFSDA</sequence>
<protein>
    <submittedName>
        <fullName evidence="2">Uncharacterized protein</fullName>
    </submittedName>
</protein>
<keyword evidence="1" id="KW-0472">Membrane</keyword>